<dbReference type="AlphaFoldDB" id="A0A6A6XW72"/>
<accession>A0A6A6XW72</accession>
<proteinExistence type="predicted"/>
<protein>
    <submittedName>
        <fullName evidence="2">Uncharacterized protein</fullName>
    </submittedName>
</protein>
<organism evidence="2 3">
    <name type="scientific">Melanomma pulvis-pyrius CBS 109.77</name>
    <dbReference type="NCBI Taxonomy" id="1314802"/>
    <lineage>
        <taxon>Eukaryota</taxon>
        <taxon>Fungi</taxon>
        <taxon>Dikarya</taxon>
        <taxon>Ascomycota</taxon>
        <taxon>Pezizomycotina</taxon>
        <taxon>Dothideomycetes</taxon>
        <taxon>Pleosporomycetidae</taxon>
        <taxon>Pleosporales</taxon>
        <taxon>Melanommataceae</taxon>
        <taxon>Melanomma</taxon>
    </lineage>
</organism>
<evidence type="ECO:0000313" key="2">
    <source>
        <dbReference type="EMBL" id="KAF2800024.1"/>
    </source>
</evidence>
<keyword evidence="3" id="KW-1185">Reference proteome</keyword>
<feature type="compositionally biased region" description="Polar residues" evidence="1">
    <location>
        <begin position="1"/>
        <end position="21"/>
    </location>
</feature>
<dbReference type="EMBL" id="MU001754">
    <property type="protein sequence ID" value="KAF2800024.1"/>
    <property type="molecule type" value="Genomic_DNA"/>
</dbReference>
<dbReference type="OrthoDB" id="3740850at2759"/>
<reference evidence="2" key="1">
    <citation type="journal article" date="2020" name="Stud. Mycol.">
        <title>101 Dothideomycetes genomes: a test case for predicting lifestyles and emergence of pathogens.</title>
        <authorList>
            <person name="Haridas S."/>
            <person name="Albert R."/>
            <person name="Binder M."/>
            <person name="Bloem J."/>
            <person name="Labutti K."/>
            <person name="Salamov A."/>
            <person name="Andreopoulos B."/>
            <person name="Baker S."/>
            <person name="Barry K."/>
            <person name="Bills G."/>
            <person name="Bluhm B."/>
            <person name="Cannon C."/>
            <person name="Castanera R."/>
            <person name="Culley D."/>
            <person name="Daum C."/>
            <person name="Ezra D."/>
            <person name="Gonzalez J."/>
            <person name="Henrissat B."/>
            <person name="Kuo A."/>
            <person name="Liang C."/>
            <person name="Lipzen A."/>
            <person name="Lutzoni F."/>
            <person name="Magnuson J."/>
            <person name="Mondo S."/>
            <person name="Nolan M."/>
            <person name="Ohm R."/>
            <person name="Pangilinan J."/>
            <person name="Park H.-J."/>
            <person name="Ramirez L."/>
            <person name="Alfaro M."/>
            <person name="Sun H."/>
            <person name="Tritt A."/>
            <person name="Yoshinaga Y."/>
            <person name="Zwiers L.-H."/>
            <person name="Turgeon B."/>
            <person name="Goodwin S."/>
            <person name="Spatafora J."/>
            <person name="Crous P."/>
            <person name="Grigoriev I."/>
        </authorList>
    </citation>
    <scope>NUCLEOTIDE SEQUENCE</scope>
    <source>
        <strain evidence="2">CBS 109.77</strain>
    </source>
</reference>
<evidence type="ECO:0000256" key="1">
    <source>
        <dbReference type="SAM" id="MobiDB-lite"/>
    </source>
</evidence>
<dbReference type="Proteomes" id="UP000799757">
    <property type="component" value="Unassembled WGS sequence"/>
</dbReference>
<gene>
    <name evidence="2" type="ORF">K505DRAFT_229653</name>
</gene>
<evidence type="ECO:0000313" key="3">
    <source>
        <dbReference type="Proteomes" id="UP000799757"/>
    </source>
</evidence>
<feature type="region of interest" description="Disordered" evidence="1">
    <location>
        <begin position="1"/>
        <end position="25"/>
    </location>
</feature>
<sequence length="134" mass="15182">MLSLTPPHSQSSPQRVRTTRNGDLGGRLLRCAGLWPLVSKKKPRPTPPADADEWDNDDKKAIIMLLTSLHNNLTISAASCNNSADTATDAWVHLASRFDCNTSNTSIYMFRPLTNLRYYDEDDLWNHLEDFHQL</sequence>
<name>A0A6A6XW72_9PLEO</name>
<dbReference type="Pfam" id="PF14223">
    <property type="entry name" value="Retrotran_gag_2"/>
    <property type="match status" value="1"/>
</dbReference>